<gene>
    <name evidence="2" type="ORF">HMF3257_32350</name>
</gene>
<evidence type="ECO:0000313" key="3">
    <source>
        <dbReference type="Proteomes" id="UP000249016"/>
    </source>
</evidence>
<name>A0A327NQF9_9BACT</name>
<reference evidence="2 3" key="1">
    <citation type="submission" date="2018-06" db="EMBL/GenBank/DDBJ databases">
        <title>Spirosoma sp. HMF3257 Genome sequencing and assembly.</title>
        <authorList>
            <person name="Kang H."/>
            <person name="Cha I."/>
            <person name="Kim H."/>
            <person name="Kang J."/>
            <person name="Joh K."/>
        </authorList>
    </citation>
    <scope>NUCLEOTIDE SEQUENCE [LARGE SCALE GENOMIC DNA]</scope>
    <source>
        <strain evidence="2 3">HMF3257</strain>
    </source>
</reference>
<dbReference type="Proteomes" id="UP000249016">
    <property type="component" value="Unassembled WGS sequence"/>
</dbReference>
<protein>
    <recommendedName>
        <fullName evidence="4">Tetratricopeptide repeat protein</fullName>
    </recommendedName>
</protein>
<comment type="caution">
    <text evidence="2">The sequence shown here is derived from an EMBL/GenBank/DDBJ whole genome shotgun (WGS) entry which is preliminary data.</text>
</comment>
<evidence type="ECO:0000256" key="1">
    <source>
        <dbReference type="SAM" id="MobiDB-lite"/>
    </source>
</evidence>
<proteinExistence type="predicted"/>
<accession>A0A327NQF9</accession>
<evidence type="ECO:0000313" key="2">
    <source>
        <dbReference type="EMBL" id="RAI77661.1"/>
    </source>
</evidence>
<sequence>MEKEGNLKYNANAFEDAKTRYAEALKYTDKKEAIQLLIQKCTDKLAIKKQPTEPARSDSIVPKAEPAKPVIGLQSQPVVTPPANLPLNTPANQVPD</sequence>
<organism evidence="2 3">
    <name type="scientific">Spirosoma telluris</name>
    <dbReference type="NCBI Taxonomy" id="2183553"/>
    <lineage>
        <taxon>Bacteria</taxon>
        <taxon>Pseudomonadati</taxon>
        <taxon>Bacteroidota</taxon>
        <taxon>Cytophagia</taxon>
        <taxon>Cytophagales</taxon>
        <taxon>Cytophagaceae</taxon>
        <taxon>Spirosoma</taxon>
    </lineage>
</organism>
<dbReference type="AlphaFoldDB" id="A0A327NQF9"/>
<feature type="compositionally biased region" description="Low complexity" evidence="1">
    <location>
        <begin position="85"/>
        <end position="96"/>
    </location>
</feature>
<feature type="region of interest" description="Disordered" evidence="1">
    <location>
        <begin position="73"/>
        <end position="96"/>
    </location>
</feature>
<keyword evidence="3" id="KW-1185">Reference proteome</keyword>
<dbReference type="RefSeq" id="WP_111348534.1">
    <property type="nucleotide sequence ID" value="NZ_QLII01000001.1"/>
</dbReference>
<evidence type="ECO:0008006" key="4">
    <source>
        <dbReference type="Google" id="ProtNLM"/>
    </source>
</evidence>
<dbReference type="EMBL" id="QLII01000001">
    <property type="protein sequence ID" value="RAI77661.1"/>
    <property type="molecule type" value="Genomic_DNA"/>
</dbReference>